<evidence type="ECO:0008006" key="4">
    <source>
        <dbReference type="Google" id="ProtNLM"/>
    </source>
</evidence>
<organism evidence="2 3">
    <name type="scientific">Polarella glacialis</name>
    <name type="common">Dinoflagellate</name>
    <dbReference type="NCBI Taxonomy" id="89957"/>
    <lineage>
        <taxon>Eukaryota</taxon>
        <taxon>Sar</taxon>
        <taxon>Alveolata</taxon>
        <taxon>Dinophyceae</taxon>
        <taxon>Suessiales</taxon>
        <taxon>Suessiaceae</taxon>
        <taxon>Polarella</taxon>
    </lineage>
</organism>
<proteinExistence type="predicted"/>
<comment type="caution">
    <text evidence="2">The sequence shown here is derived from an EMBL/GenBank/DDBJ whole genome shotgun (WGS) entry which is preliminary data.</text>
</comment>
<dbReference type="PANTHER" id="PTHR47447:SF17">
    <property type="entry name" value="OS12G0638900 PROTEIN"/>
    <property type="match status" value="1"/>
</dbReference>
<name>A0A813F4H3_POLGL</name>
<gene>
    <name evidence="2" type="ORF">PGLA1383_LOCUS25987</name>
</gene>
<dbReference type="Proteomes" id="UP000654075">
    <property type="component" value="Unassembled WGS sequence"/>
</dbReference>
<reference evidence="2" key="1">
    <citation type="submission" date="2021-02" db="EMBL/GenBank/DDBJ databases">
        <authorList>
            <person name="Dougan E. K."/>
            <person name="Rhodes N."/>
            <person name="Thang M."/>
            <person name="Chan C."/>
        </authorList>
    </citation>
    <scope>NUCLEOTIDE SEQUENCE</scope>
</reference>
<dbReference type="OrthoDB" id="185373at2759"/>
<keyword evidence="1" id="KW-0677">Repeat</keyword>
<evidence type="ECO:0000313" key="2">
    <source>
        <dbReference type="EMBL" id="CAE8608100.1"/>
    </source>
</evidence>
<dbReference type="PANTHER" id="PTHR47447">
    <property type="entry name" value="OS03G0856100 PROTEIN"/>
    <property type="match status" value="1"/>
</dbReference>
<evidence type="ECO:0000256" key="1">
    <source>
        <dbReference type="ARBA" id="ARBA00022737"/>
    </source>
</evidence>
<sequence length="713" mass="75092">ATSFIHENGFRTAPARSLLPALGAAFASLRSLATVELTLKCMGSASAKALAEVFMPALGGCQGLRSLRLDLDAPLSCGGPLAVGLAAMLERLSTWRRLESLSLGYLWWTEGSWGSCGTQGWSPVTWGAAIDACGKAKQWACATELVSISWKRGRPSERPGVVAYSSLASALQKSHEAQLCLQLLGVMRLKAVQPNLLTSKLTFNTAASACQVQWELALSVAGDARQRGFELDSYTWNALSTAAERCMQWRLSLQLLRQMQAACVRLDLLCCSATLRALAARSGLWHLGLQLLTDVQRAGISLDEVACAAVLGSCAGGGASWSRALVLLPRSAGAMSRAVAAAACQSGGAWPQALRLLYEAPQLRLKPGSSAFNLALTAAQAAKEWRLVLGLLLEMPRQSHVPNSIAREAAVKACAKAGRGEAVCAQLDALRRAPGASQALASPGADGRSQEPGRGATDNLAVVALELLLEHGSLDSGSLATFVRLDLAPVLPCLRRLLCKSVTSQMLQDGTLDRQPGLGACGTATALHILGLTTDEVVAAATFTNLQWVQSTEGEVRRAAALPGASGSVHVAWPRARLASRHLLTELLVAPSVFEKSWKPHRAGSLEEVSVGETANSRAAVGLVAAWAAANMWIVSGAQSAQLPVANLLRCAGCAANEDDGTTRLRPIFVEHDRSAHAERTLLLGLLRQVRPDLGSTAAGRFSTASSPQRAAR</sequence>
<feature type="non-terminal residue" evidence="2">
    <location>
        <position position="713"/>
    </location>
</feature>
<dbReference type="InterPro" id="IPR011990">
    <property type="entry name" value="TPR-like_helical_dom_sf"/>
</dbReference>
<protein>
    <recommendedName>
        <fullName evidence="4">Pentatricopeptide repeat-containing protein, chloroplastic</fullName>
    </recommendedName>
</protein>
<keyword evidence="3" id="KW-1185">Reference proteome</keyword>
<accession>A0A813F4H3</accession>
<evidence type="ECO:0000313" key="3">
    <source>
        <dbReference type="Proteomes" id="UP000654075"/>
    </source>
</evidence>
<dbReference type="AlphaFoldDB" id="A0A813F4H3"/>
<dbReference type="Gene3D" id="1.25.40.10">
    <property type="entry name" value="Tetratricopeptide repeat domain"/>
    <property type="match status" value="3"/>
</dbReference>
<dbReference type="EMBL" id="CAJNNV010022429">
    <property type="protein sequence ID" value="CAE8608100.1"/>
    <property type="molecule type" value="Genomic_DNA"/>
</dbReference>